<evidence type="ECO:0000313" key="3">
    <source>
        <dbReference type="EMBL" id="MFD1525234.1"/>
    </source>
</evidence>
<dbReference type="Pfam" id="PF01370">
    <property type="entry name" value="Epimerase"/>
    <property type="match status" value="1"/>
</dbReference>
<comment type="similarity">
    <text evidence="1">Belongs to the NAD(P)-dependent epimerase/dehydratase family.</text>
</comment>
<evidence type="ECO:0000313" key="4">
    <source>
        <dbReference type="Proteomes" id="UP001597111"/>
    </source>
</evidence>
<evidence type="ECO:0000256" key="1">
    <source>
        <dbReference type="ARBA" id="ARBA00007637"/>
    </source>
</evidence>
<dbReference type="SUPFAM" id="SSF51735">
    <property type="entry name" value="NAD(P)-binding Rossmann-fold domains"/>
    <property type="match status" value="1"/>
</dbReference>
<dbReference type="InterPro" id="IPR001509">
    <property type="entry name" value="Epimerase_deHydtase"/>
</dbReference>
<keyword evidence="4" id="KW-1185">Reference proteome</keyword>
<name>A0ABD6B471_9EURY</name>
<reference evidence="3 4" key="1">
    <citation type="journal article" date="2019" name="Int. J. Syst. Evol. Microbiol.">
        <title>The Global Catalogue of Microorganisms (GCM) 10K type strain sequencing project: providing services to taxonomists for standard genome sequencing and annotation.</title>
        <authorList>
            <consortium name="The Broad Institute Genomics Platform"/>
            <consortium name="The Broad Institute Genome Sequencing Center for Infectious Disease"/>
            <person name="Wu L."/>
            <person name="Ma J."/>
        </authorList>
    </citation>
    <scope>NUCLEOTIDE SEQUENCE [LARGE SCALE GENOMIC DNA]</scope>
    <source>
        <strain evidence="3 4">CGMCC 1.12285</strain>
    </source>
</reference>
<dbReference type="InterPro" id="IPR036291">
    <property type="entry name" value="NAD(P)-bd_dom_sf"/>
</dbReference>
<sequence>MPSSPERVLVTGGAGFVGSHAAAYYDDRGSEVTVLDNLSRVDTLETADESRNTAAYNWNYLEEHHPDVELIEGDIRDHDRLEEIVEGHDAVVHTAGQVAVTASIQDPRTDFEVNAQGTFNVLEAARKAESDPAVVIASTNKVYGDNVNEIPVREEETRYWYDDPDFEEGIPESLSIDDCEHTPYGVSKLAADLYVQDYAERNEVDAAAFRMSCIYGTRQFGNEDQGWVAHFALSTLRDEPLTIFGDGKQVRDVLYVEDLIRAYDAFLSDPEGKPAVYNIGGGAENTTSLIEFLDLLEAQTGKRTDVSFDDWREGDQKVYVSDISRAREELDWEPRVGFEEGIERFVDWYESD</sequence>
<gene>
    <name evidence="3" type="ORF">ACFR9S_02810</name>
</gene>
<protein>
    <submittedName>
        <fullName evidence="3">NAD-dependent epimerase/dehydratase family protein</fullName>
    </submittedName>
</protein>
<feature type="domain" description="NAD-dependent epimerase/dehydratase" evidence="2">
    <location>
        <begin position="8"/>
        <end position="280"/>
    </location>
</feature>
<dbReference type="EMBL" id="JBHUDH010000022">
    <property type="protein sequence ID" value="MFD1525234.1"/>
    <property type="molecule type" value="Genomic_DNA"/>
</dbReference>
<organism evidence="3 4">
    <name type="scientific">Halolamina salina</name>
    <dbReference type="NCBI Taxonomy" id="1220023"/>
    <lineage>
        <taxon>Archaea</taxon>
        <taxon>Methanobacteriati</taxon>
        <taxon>Methanobacteriota</taxon>
        <taxon>Stenosarchaea group</taxon>
        <taxon>Halobacteria</taxon>
        <taxon>Halobacteriales</taxon>
        <taxon>Haloferacaceae</taxon>
    </lineage>
</organism>
<dbReference type="Gene3D" id="3.40.50.720">
    <property type="entry name" value="NAD(P)-binding Rossmann-like Domain"/>
    <property type="match status" value="1"/>
</dbReference>
<dbReference type="AlphaFoldDB" id="A0ABD6B471"/>
<dbReference type="Proteomes" id="UP001597111">
    <property type="component" value="Unassembled WGS sequence"/>
</dbReference>
<dbReference type="RefSeq" id="WP_379730556.1">
    <property type="nucleotide sequence ID" value="NZ_JBHSWZ010000008.1"/>
</dbReference>
<proteinExistence type="inferred from homology"/>
<dbReference type="PANTHER" id="PTHR43000">
    <property type="entry name" value="DTDP-D-GLUCOSE 4,6-DEHYDRATASE-RELATED"/>
    <property type="match status" value="1"/>
</dbReference>
<comment type="caution">
    <text evidence="3">The sequence shown here is derived from an EMBL/GenBank/DDBJ whole genome shotgun (WGS) entry which is preliminary data.</text>
</comment>
<accession>A0ABD6B471</accession>
<evidence type="ECO:0000259" key="2">
    <source>
        <dbReference type="Pfam" id="PF01370"/>
    </source>
</evidence>